<dbReference type="SMART" id="SM00369">
    <property type="entry name" value="LRR_TYP"/>
    <property type="match status" value="3"/>
</dbReference>
<keyword evidence="9" id="KW-0677">Repeat</keyword>
<dbReference type="EC" id="2.7.11.1" evidence="2"/>
<dbReference type="GO" id="GO:0004674">
    <property type="term" value="F:protein serine/threonine kinase activity"/>
    <property type="evidence" value="ECO:0007669"/>
    <property type="project" value="UniProtKB-KW"/>
</dbReference>
<keyword evidence="8" id="KW-0732">Signal</keyword>
<keyword evidence="16" id="KW-0325">Glycoprotein</keyword>
<dbReference type="Pfam" id="PF13855">
    <property type="entry name" value="LRR_8"/>
    <property type="match status" value="1"/>
</dbReference>
<dbReference type="InterPro" id="IPR001611">
    <property type="entry name" value="Leu-rich_rpt"/>
</dbReference>
<accession>A0A067JJA9</accession>
<dbReference type="InterPro" id="IPR003591">
    <property type="entry name" value="Leu-rich_rpt_typical-subtyp"/>
</dbReference>
<evidence type="ECO:0000256" key="7">
    <source>
        <dbReference type="ARBA" id="ARBA00022692"/>
    </source>
</evidence>
<evidence type="ECO:0000256" key="4">
    <source>
        <dbReference type="ARBA" id="ARBA00022553"/>
    </source>
</evidence>
<dbReference type="Pfam" id="PF07714">
    <property type="entry name" value="PK_Tyr_Ser-Thr"/>
    <property type="match status" value="1"/>
</dbReference>
<gene>
    <name evidence="20" type="ORF">JCGZ_25360</name>
</gene>
<keyword evidence="5" id="KW-0433">Leucine-rich repeat</keyword>
<dbReference type="SUPFAM" id="SSF56112">
    <property type="entry name" value="Protein kinase-like (PK-like)"/>
    <property type="match status" value="1"/>
</dbReference>
<feature type="domain" description="Protein kinase" evidence="19">
    <location>
        <begin position="454"/>
        <end position="727"/>
    </location>
</feature>
<evidence type="ECO:0000256" key="5">
    <source>
        <dbReference type="ARBA" id="ARBA00022614"/>
    </source>
</evidence>
<evidence type="ECO:0000256" key="9">
    <source>
        <dbReference type="ARBA" id="ARBA00022737"/>
    </source>
</evidence>
<name>A0A067JJA9_JATCU</name>
<evidence type="ECO:0000313" key="20">
    <source>
        <dbReference type="EMBL" id="KDP23972.1"/>
    </source>
</evidence>
<dbReference type="PROSITE" id="PS50011">
    <property type="entry name" value="PROTEIN_KINASE_DOM"/>
    <property type="match status" value="1"/>
</dbReference>
<keyword evidence="11" id="KW-0418">Kinase</keyword>
<dbReference type="InterPro" id="IPR032675">
    <property type="entry name" value="LRR_dom_sf"/>
</dbReference>
<protein>
    <recommendedName>
        <fullName evidence="2">non-specific serine/threonine protein kinase</fullName>
        <ecNumber evidence="2">2.7.11.1</ecNumber>
    </recommendedName>
</protein>
<dbReference type="GO" id="GO:0005524">
    <property type="term" value="F:ATP binding"/>
    <property type="evidence" value="ECO:0007669"/>
    <property type="project" value="UniProtKB-KW"/>
</dbReference>
<keyword evidence="3" id="KW-0723">Serine/threonine-protein kinase</keyword>
<evidence type="ECO:0000256" key="1">
    <source>
        <dbReference type="ARBA" id="ARBA00004479"/>
    </source>
</evidence>
<evidence type="ECO:0000256" key="11">
    <source>
        <dbReference type="ARBA" id="ARBA00022777"/>
    </source>
</evidence>
<dbReference type="FunFam" id="3.80.10.10:FF:000383">
    <property type="entry name" value="Leucine-rich repeat receptor protein kinase EMS1"/>
    <property type="match status" value="1"/>
</dbReference>
<dbReference type="AlphaFoldDB" id="A0A067JJA9"/>
<dbReference type="PANTHER" id="PTHR48006:SF48">
    <property type="entry name" value="PROTEIN KINASE DOMAIN-CONTAINING PROTEIN"/>
    <property type="match status" value="1"/>
</dbReference>
<dbReference type="Gene3D" id="1.10.510.10">
    <property type="entry name" value="Transferase(Phosphotransferase) domain 1"/>
    <property type="match status" value="1"/>
</dbReference>
<keyword evidence="13" id="KW-1133">Transmembrane helix</keyword>
<dbReference type="FunFam" id="1.10.510.10:FF:001023">
    <property type="entry name" value="Os07g0541700 protein"/>
    <property type="match status" value="1"/>
</dbReference>
<evidence type="ECO:0000256" key="16">
    <source>
        <dbReference type="ARBA" id="ARBA00023180"/>
    </source>
</evidence>
<dbReference type="Proteomes" id="UP000027138">
    <property type="component" value="Unassembled WGS sequence"/>
</dbReference>
<keyword evidence="14" id="KW-0472">Membrane</keyword>
<dbReference type="Gene3D" id="3.30.200.20">
    <property type="entry name" value="Phosphorylase Kinase, domain 1"/>
    <property type="match status" value="1"/>
</dbReference>
<keyword evidence="6" id="KW-0808">Transferase</keyword>
<proteinExistence type="predicted"/>
<evidence type="ECO:0000256" key="6">
    <source>
        <dbReference type="ARBA" id="ARBA00022679"/>
    </source>
</evidence>
<reference evidence="20 21" key="1">
    <citation type="journal article" date="2014" name="PLoS ONE">
        <title>Global Analysis of Gene Expression Profiles in Physic Nut (Jatropha curcas L.) Seedlings Exposed to Salt Stress.</title>
        <authorList>
            <person name="Zhang L."/>
            <person name="Zhang C."/>
            <person name="Wu P."/>
            <person name="Chen Y."/>
            <person name="Li M."/>
            <person name="Jiang H."/>
            <person name="Wu G."/>
        </authorList>
    </citation>
    <scope>NUCLEOTIDE SEQUENCE [LARGE SCALE GENOMIC DNA]</scope>
    <source>
        <strain evidence="21">cv. GZQX0401</strain>
        <tissue evidence="20">Young leaves</tissue>
    </source>
</reference>
<dbReference type="Pfam" id="PF11721">
    <property type="entry name" value="Malectin"/>
    <property type="match status" value="1"/>
</dbReference>
<organism evidence="20 21">
    <name type="scientific">Jatropha curcas</name>
    <name type="common">Barbados nut</name>
    <dbReference type="NCBI Taxonomy" id="180498"/>
    <lineage>
        <taxon>Eukaryota</taxon>
        <taxon>Viridiplantae</taxon>
        <taxon>Streptophyta</taxon>
        <taxon>Embryophyta</taxon>
        <taxon>Tracheophyta</taxon>
        <taxon>Spermatophyta</taxon>
        <taxon>Magnoliopsida</taxon>
        <taxon>eudicotyledons</taxon>
        <taxon>Gunneridae</taxon>
        <taxon>Pentapetalae</taxon>
        <taxon>rosids</taxon>
        <taxon>fabids</taxon>
        <taxon>Malpighiales</taxon>
        <taxon>Euphorbiaceae</taxon>
        <taxon>Crotonoideae</taxon>
        <taxon>Jatropheae</taxon>
        <taxon>Jatropha</taxon>
    </lineage>
</organism>
<keyword evidence="12" id="KW-0067">ATP-binding</keyword>
<comment type="subcellular location">
    <subcellularLocation>
        <location evidence="1">Membrane</location>
        <topology evidence="1">Single-pass type I membrane protein</topology>
    </subcellularLocation>
</comment>
<comment type="catalytic activity">
    <reaction evidence="17">
        <text>L-threonyl-[protein] + ATP = O-phospho-L-threonyl-[protein] + ADP + H(+)</text>
        <dbReference type="Rhea" id="RHEA:46608"/>
        <dbReference type="Rhea" id="RHEA-COMP:11060"/>
        <dbReference type="Rhea" id="RHEA-COMP:11605"/>
        <dbReference type="ChEBI" id="CHEBI:15378"/>
        <dbReference type="ChEBI" id="CHEBI:30013"/>
        <dbReference type="ChEBI" id="CHEBI:30616"/>
        <dbReference type="ChEBI" id="CHEBI:61977"/>
        <dbReference type="ChEBI" id="CHEBI:456216"/>
        <dbReference type="EC" id="2.7.11.1"/>
    </reaction>
</comment>
<dbReference type="OrthoDB" id="848413at2759"/>
<dbReference type="EMBL" id="KK915158">
    <property type="protein sequence ID" value="KDP23972.1"/>
    <property type="molecule type" value="Genomic_DNA"/>
</dbReference>
<evidence type="ECO:0000256" key="14">
    <source>
        <dbReference type="ARBA" id="ARBA00023136"/>
    </source>
</evidence>
<dbReference type="InterPro" id="IPR000719">
    <property type="entry name" value="Prot_kinase_dom"/>
</dbReference>
<keyword evidence="10" id="KW-0547">Nucleotide-binding</keyword>
<comment type="catalytic activity">
    <reaction evidence="18">
        <text>L-seryl-[protein] + ATP = O-phospho-L-seryl-[protein] + ADP + H(+)</text>
        <dbReference type="Rhea" id="RHEA:17989"/>
        <dbReference type="Rhea" id="RHEA-COMP:9863"/>
        <dbReference type="Rhea" id="RHEA-COMP:11604"/>
        <dbReference type="ChEBI" id="CHEBI:15378"/>
        <dbReference type="ChEBI" id="CHEBI:29999"/>
        <dbReference type="ChEBI" id="CHEBI:30616"/>
        <dbReference type="ChEBI" id="CHEBI:83421"/>
        <dbReference type="ChEBI" id="CHEBI:456216"/>
        <dbReference type="EC" id="2.7.11.1"/>
    </reaction>
</comment>
<keyword evidence="15" id="KW-0675">Receptor</keyword>
<dbReference type="Pfam" id="PF00560">
    <property type="entry name" value="LRR_1"/>
    <property type="match status" value="2"/>
</dbReference>
<dbReference type="InterPro" id="IPR011009">
    <property type="entry name" value="Kinase-like_dom_sf"/>
</dbReference>
<evidence type="ECO:0000313" key="21">
    <source>
        <dbReference type="Proteomes" id="UP000027138"/>
    </source>
</evidence>
<evidence type="ECO:0000256" key="2">
    <source>
        <dbReference type="ARBA" id="ARBA00012513"/>
    </source>
</evidence>
<evidence type="ECO:0000256" key="18">
    <source>
        <dbReference type="ARBA" id="ARBA00048679"/>
    </source>
</evidence>
<evidence type="ECO:0000256" key="10">
    <source>
        <dbReference type="ARBA" id="ARBA00022741"/>
    </source>
</evidence>
<dbReference type="SUPFAM" id="SSF52058">
    <property type="entry name" value="L domain-like"/>
    <property type="match status" value="1"/>
</dbReference>
<dbReference type="Gene3D" id="2.60.120.430">
    <property type="entry name" value="Galactose-binding lectin"/>
    <property type="match status" value="1"/>
</dbReference>
<evidence type="ECO:0000256" key="3">
    <source>
        <dbReference type="ARBA" id="ARBA00022527"/>
    </source>
</evidence>
<dbReference type="Gene3D" id="3.80.10.10">
    <property type="entry name" value="Ribonuclease Inhibitor"/>
    <property type="match status" value="3"/>
</dbReference>
<dbReference type="PANTHER" id="PTHR48006">
    <property type="entry name" value="LEUCINE-RICH REPEAT-CONTAINING PROTEIN DDB_G0281931-RELATED"/>
    <property type="match status" value="1"/>
</dbReference>
<dbReference type="InterPro" id="IPR001245">
    <property type="entry name" value="Ser-Thr/Tyr_kinase_cat_dom"/>
</dbReference>
<dbReference type="InterPro" id="IPR021720">
    <property type="entry name" value="Malectin_dom"/>
</dbReference>
<dbReference type="InterPro" id="IPR051824">
    <property type="entry name" value="LRR_Rcpt-Like_S/T_Kinase"/>
</dbReference>
<evidence type="ECO:0000256" key="15">
    <source>
        <dbReference type="ARBA" id="ARBA00023170"/>
    </source>
</evidence>
<evidence type="ECO:0000256" key="12">
    <source>
        <dbReference type="ARBA" id="ARBA00022840"/>
    </source>
</evidence>
<evidence type="ECO:0000256" key="13">
    <source>
        <dbReference type="ARBA" id="ARBA00022989"/>
    </source>
</evidence>
<keyword evidence="21" id="KW-1185">Reference proteome</keyword>
<evidence type="ECO:0000256" key="17">
    <source>
        <dbReference type="ARBA" id="ARBA00047899"/>
    </source>
</evidence>
<evidence type="ECO:0000259" key="19">
    <source>
        <dbReference type="PROSITE" id="PS50011"/>
    </source>
</evidence>
<evidence type="ECO:0000256" key="8">
    <source>
        <dbReference type="ARBA" id="ARBA00022729"/>
    </source>
</evidence>
<dbReference type="GO" id="GO:0016020">
    <property type="term" value="C:membrane"/>
    <property type="evidence" value="ECO:0007669"/>
    <property type="project" value="UniProtKB-SubCell"/>
</dbReference>
<keyword evidence="7" id="KW-0812">Transmembrane</keyword>
<keyword evidence="4" id="KW-0597">Phosphoprotein</keyword>
<sequence length="775" mass="87312">MSISASYCQISSNLESDAAIRCNCSFKDDKGNLICHIIEINMMGKTLSGSVDNAISGLQYLQMLRVSSNQLIGSIPESLGNLTNLETLYLNDNQLDGTIPSSFQYLKSLKYFNLRYNFLNGQIPPSFGNLSSLTTLALDDNELNGSLPQGIGKLKNLRRLWLTSNHLTGGIPESYSQLTALEILWVSGLRNPGFTFPKKANLVNIYSFDLSFNNLIGEIPRFGPNLKKIFLASNKLNGTFPSWITHAKSEPSQLYDSLKVIHIRTNISTLLPYSDLSLNNFTNVPDVNRENGTLSHLPNTIIIDYISRKGRECPAKYHSLSINCGGEEVKFDKQKYENDTALSYFYESPQANWAYSFSGDYISPTINASGYIKNLTCGVSVPEAQLYVNARVAPVSLTYFAFCLRKGKYEVKLYFAETLFSKKEDHSIVGKRLFDVHIQEKPVLQDFNIKKEAEDANKNIMKSFIATVLDHKPLRIDFFWVGKGSLYNPPGQNGPLISAISITRVKKLFPQSKTASETRAEIFALSELENQNLVKLLGCYSNRGLQLLIYEYMDNGSLEKVLFDPDRPLQLSWETRYSICERIALGLEFLHKKEPPVIHRNIKASNILLNENCEAKISDFGLAKLYEDDDPFILAKAGITRKYMAPEYVSQENITVRADVYSFGILLLEIVSGTRIDKNLGNDEDTIYLLEKAEKCRKHQNYEELIDKTLKEHPSGKVSSETLHQAITIIDLAILCTEHWPSNRPQISDVVSVLQGKKTVEDIRTLLETKAYQVS</sequence>